<dbReference type="PANTHER" id="PTHR10098:SF112">
    <property type="entry name" value="SLR0380 PROTEIN"/>
    <property type="match status" value="1"/>
</dbReference>
<dbReference type="InterPro" id="IPR019734">
    <property type="entry name" value="TPR_rpt"/>
</dbReference>
<dbReference type="Pfam" id="PF13181">
    <property type="entry name" value="TPR_8"/>
    <property type="match status" value="1"/>
</dbReference>
<dbReference type="EMBL" id="QMEB01000186">
    <property type="protein sequence ID" value="NMG21705.1"/>
    <property type="molecule type" value="Genomic_DNA"/>
</dbReference>
<dbReference type="InterPro" id="IPR011990">
    <property type="entry name" value="TPR-like_helical_dom_sf"/>
</dbReference>
<name>A0ABX1PB78_9CYAN</name>
<evidence type="ECO:0000313" key="3">
    <source>
        <dbReference type="Proteomes" id="UP000718564"/>
    </source>
</evidence>
<dbReference type="SMART" id="SM00028">
    <property type="entry name" value="TPR"/>
    <property type="match status" value="6"/>
</dbReference>
<organism evidence="2 3">
    <name type="scientific">Brasilonema bromeliae SPC951</name>
    <dbReference type="NCBI Taxonomy" id="385972"/>
    <lineage>
        <taxon>Bacteria</taxon>
        <taxon>Bacillati</taxon>
        <taxon>Cyanobacteriota</taxon>
        <taxon>Cyanophyceae</taxon>
        <taxon>Nostocales</taxon>
        <taxon>Scytonemataceae</taxon>
        <taxon>Brasilonema</taxon>
        <taxon>Bromeliae group (in: Brasilonema)</taxon>
    </lineage>
</organism>
<comment type="caution">
    <text evidence="2">The sequence shown here is derived from an EMBL/GenBank/DDBJ whole genome shotgun (WGS) entry which is preliminary data.</text>
</comment>
<proteinExistence type="predicted"/>
<evidence type="ECO:0000313" key="2">
    <source>
        <dbReference type="EMBL" id="NMG21705.1"/>
    </source>
</evidence>
<protein>
    <recommendedName>
        <fullName evidence="1">CHAT domain-containing protein</fullName>
    </recommendedName>
</protein>
<dbReference type="Gene3D" id="1.25.40.10">
    <property type="entry name" value="Tetratricopeptide repeat domain"/>
    <property type="match status" value="2"/>
</dbReference>
<reference evidence="2 3" key="1">
    <citation type="submission" date="2018-06" db="EMBL/GenBank/DDBJ databases">
        <title>Comparative genomics of Brasilonema spp. strains.</title>
        <authorList>
            <person name="Alvarenga D.O."/>
            <person name="Fiore M.F."/>
            <person name="Varani A.M."/>
        </authorList>
    </citation>
    <scope>NUCLEOTIDE SEQUENCE [LARGE SCALE GENOMIC DNA]</scope>
    <source>
        <strain evidence="2 3">SPC951</strain>
    </source>
</reference>
<evidence type="ECO:0000259" key="1">
    <source>
        <dbReference type="Pfam" id="PF12770"/>
    </source>
</evidence>
<dbReference type="Pfam" id="PF12770">
    <property type="entry name" value="CHAT"/>
    <property type="match status" value="1"/>
</dbReference>
<keyword evidence="3" id="KW-1185">Reference proteome</keyword>
<dbReference type="PANTHER" id="PTHR10098">
    <property type="entry name" value="RAPSYN-RELATED"/>
    <property type="match status" value="1"/>
</dbReference>
<dbReference type="InterPro" id="IPR024983">
    <property type="entry name" value="CHAT_dom"/>
</dbReference>
<dbReference type="Pfam" id="PF13424">
    <property type="entry name" value="TPR_12"/>
    <property type="match status" value="2"/>
</dbReference>
<gene>
    <name evidence="2" type="ORF">DP116_20565</name>
</gene>
<dbReference type="Proteomes" id="UP000718564">
    <property type="component" value="Unassembled WGS sequence"/>
</dbReference>
<feature type="domain" description="CHAT" evidence="1">
    <location>
        <begin position="610"/>
        <end position="880"/>
    </location>
</feature>
<sequence length="882" mass="98062">MHPFALTKRLIRFALTHVVLFTLAFSLTIIPSTFAKQPQTNSVDNFHTQTTKPPTTTPQQLVSQGERFYQSGRFAEAVTVLQQAVRIYQREGDRLPQAAALTNLSLALEQLGSWKEASKAINTSLNLLGWDENNQKLNVNNPKSELLEVLAQTLEIQAGLQLAQGQADVSLKTSQQAEEIWKRLGKQYNTGVTRSRINQAQALRVSGFYRRSLDILNTVSRQLQTQPDSLEKVTALRTLGNAQQQSGDLEQSQKNLQQSLEIAQRLQLPQEISVIEFSLGNTARANGNRKNAIAHYEKAALIAPNPLTKVQAQINQLSLLVENKNTADLELSDTTSLLIPTIQSQLATLPTNQAGIYTRVNFARTITKFGNKRDIAEILATSVQQAKTIGSERAQSYALGSLAEVYEQNSQWQEAQNLTQQALFIAQKILASDIAYRWEWQLGRLLKAQGNIEGAIAAYDSAVASLQSLRSDLVVVNREVQFNFRDSVEPIYRQSVELLLQQKGQGKPDLDKVRRRIEALQLAELDNFFRQACLSNQFVVLDKVVDRDNPNTAIFYPIILDNQLEVILKLPNQPLIHKTSVVKRQEVEQVITKMRETIVEPDATKKFQVVSQQLYDWLIKPVEGELKKSKVNTLVFIPDGSLRNIPVSALYDGALYLVQKYAIAISPGLQLFTPKPLAQERLNALAGGLSQPPKNEKFASLPNVKVELKLIQQSGISTTTLLDENFKSTTLGKTINAQPFRVVHLATHGQFSSKAKDTFILAADGRINVSQLDSLLKSREQKRTQPIELLVLSACETAAGDNRAALGLAGVAIRAGARSTLASLWQIGDDSTALFISEFYRQLTTGKTTAEALREAQLKLLSGTEYTRPLNWAPYVLVGNWL</sequence>
<accession>A0ABX1PB78</accession>
<dbReference type="RefSeq" id="WP_169156936.1">
    <property type="nucleotide sequence ID" value="NZ_CAWPJE010000181.1"/>
</dbReference>
<dbReference type="SUPFAM" id="SSF48452">
    <property type="entry name" value="TPR-like"/>
    <property type="match status" value="2"/>
</dbReference>